<comment type="similarity">
    <text evidence="10">Belongs to the glycosyltransferase 28 family. MurG subfamily.</text>
</comment>
<dbReference type="GO" id="GO:0009252">
    <property type="term" value="P:peptidoglycan biosynthetic process"/>
    <property type="evidence" value="ECO:0007669"/>
    <property type="project" value="UniProtKB-UniRule"/>
</dbReference>
<comment type="function">
    <text evidence="10">Cell wall formation. Catalyzes the transfer of a GlcNAc subunit on undecaprenyl-pyrophosphoryl-MurNAc-pentapeptide (lipid intermediate I) to form undecaprenyl-pyrophosphoryl-MurNAc-(pentapeptide)GlcNAc (lipid intermediate II).</text>
</comment>
<dbReference type="eggNOG" id="COG0707">
    <property type="taxonomic scope" value="Bacteria"/>
</dbReference>
<evidence type="ECO:0000256" key="7">
    <source>
        <dbReference type="ARBA" id="ARBA00023136"/>
    </source>
</evidence>
<dbReference type="InterPro" id="IPR004276">
    <property type="entry name" value="GlycoTrans_28_N"/>
</dbReference>
<evidence type="ECO:0000256" key="1">
    <source>
        <dbReference type="ARBA" id="ARBA00022475"/>
    </source>
</evidence>
<keyword evidence="9 10" id="KW-0961">Cell wall biogenesis/degradation</keyword>
<dbReference type="GO" id="GO:0051991">
    <property type="term" value="F:UDP-N-acetyl-D-glucosamine:N-acetylmuramoyl-L-alanyl-D-glutamyl-meso-2,6-diaminopimelyl-D-alanyl-D-alanine-diphosphoundecaprenol 4-beta-N-acetylglucosaminlytransferase activity"/>
    <property type="evidence" value="ECO:0007669"/>
    <property type="project" value="RHEA"/>
</dbReference>
<organism evidence="13 14">
    <name type="scientific">Prochlorothrix hollandica PCC 9006 = CALU 1027</name>
    <dbReference type="NCBI Taxonomy" id="317619"/>
    <lineage>
        <taxon>Bacteria</taxon>
        <taxon>Bacillati</taxon>
        <taxon>Cyanobacteriota</taxon>
        <taxon>Cyanophyceae</taxon>
        <taxon>Prochlorotrichales</taxon>
        <taxon>Prochlorotrichaceae</taxon>
        <taxon>Prochlorothrix</taxon>
    </lineage>
</organism>
<comment type="pathway">
    <text evidence="10">Cell wall biogenesis; peptidoglycan biosynthesis.</text>
</comment>
<dbReference type="GO" id="GO:0051301">
    <property type="term" value="P:cell division"/>
    <property type="evidence" value="ECO:0007669"/>
    <property type="project" value="UniProtKB-KW"/>
</dbReference>
<dbReference type="HAMAP" id="MF_00033">
    <property type="entry name" value="MurG"/>
    <property type="match status" value="1"/>
</dbReference>
<dbReference type="STRING" id="317619.GCA_000332315_01165"/>
<dbReference type="InterPro" id="IPR006009">
    <property type="entry name" value="GlcNAc_MurG"/>
</dbReference>
<protein>
    <recommendedName>
        <fullName evidence="10">UDP-N-acetylglucosamine--N-acetylmuramyl-(pentapeptide) pyrophosphoryl-undecaprenol N-acetylglucosamine transferase</fullName>
        <ecNumber evidence="10">2.4.1.227</ecNumber>
    </recommendedName>
    <alternativeName>
        <fullName evidence="10">Undecaprenyl-PP-MurNAc-pentapeptide-UDPGlcNAc GlcNAc transferase</fullName>
    </alternativeName>
</protein>
<keyword evidence="14" id="KW-1185">Reference proteome</keyword>
<dbReference type="EMBL" id="AJTX02000004">
    <property type="protein sequence ID" value="KKJ00351.1"/>
    <property type="molecule type" value="Genomic_DNA"/>
</dbReference>
<gene>
    <name evidence="10" type="primary">murG</name>
    <name evidence="13" type="ORF">PROH_11880</name>
</gene>
<dbReference type="UniPathway" id="UPA00219"/>
<dbReference type="EC" id="2.4.1.227" evidence="10"/>
<dbReference type="SUPFAM" id="SSF53756">
    <property type="entry name" value="UDP-Glycosyltransferase/glycogen phosphorylase"/>
    <property type="match status" value="1"/>
</dbReference>
<keyword evidence="4 10" id="KW-0808">Transferase</keyword>
<dbReference type="GO" id="GO:0050511">
    <property type="term" value="F:undecaprenyldiphospho-muramoylpentapeptide beta-N-acetylglucosaminyltransferase activity"/>
    <property type="evidence" value="ECO:0007669"/>
    <property type="project" value="UniProtKB-UniRule"/>
</dbReference>
<sequence length="384" mass="41618">MTAAPPHLLIAASGTGGHLFPALAVAAELDDCTIEWLGVPDRLETQLVGDRYRLHTVPVTGFQGGLGLGSLKVLWGLIRAIFQVRRLLRRGRFQGVFTTGGYIAGPAILAARSLGLPVLLHESNALPGKVTRWFSPWCTEVALGVDSARRYLPKQAHTTYGGTPVRPDFLATPPPVLTLPIPAKAPLLVVMGGSQGAVALNQLVRRCAPMWLEAGMWIVHLTGEVDADRDSFHHDHYVSLPFYPEMAALLHRADLAISRAGAGTLTELAITHTPSILIPYPHAAEDHQTYNGTIFATAGAALLMQQDEVVPEDLQQKVLMLLKGVIQRHQQPTHWPFTPNDPLVIMAEKTAELAFPDSARHLADRLRQLLAESPLNDGSLTTGP</sequence>
<feature type="domain" description="Glycosyl transferase family 28 C-terminal" evidence="12">
    <location>
        <begin position="188"/>
        <end position="323"/>
    </location>
</feature>
<evidence type="ECO:0000259" key="11">
    <source>
        <dbReference type="Pfam" id="PF03033"/>
    </source>
</evidence>
<evidence type="ECO:0000313" key="14">
    <source>
        <dbReference type="Proteomes" id="UP000034681"/>
    </source>
</evidence>
<keyword evidence="5 10" id="KW-0133">Cell shape</keyword>
<feature type="binding site" evidence="10">
    <location>
        <position position="194"/>
    </location>
    <ligand>
        <name>UDP-N-acetyl-alpha-D-glucosamine</name>
        <dbReference type="ChEBI" id="CHEBI:57705"/>
    </ligand>
</feature>
<evidence type="ECO:0000256" key="8">
    <source>
        <dbReference type="ARBA" id="ARBA00023306"/>
    </source>
</evidence>
<comment type="subcellular location">
    <subcellularLocation>
        <location evidence="10">Cell membrane</location>
        <topology evidence="10">Peripheral membrane protein</topology>
        <orientation evidence="10">Cytoplasmic side</orientation>
    </subcellularLocation>
</comment>
<evidence type="ECO:0000256" key="6">
    <source>
        <dbReference type="ARBA" id="ARBA00022984"/>
    </source>
</evidence>
<evidence type="ECO:0000256" key="9">
    <source>
        <dbReference type="ARBA" id="ARBA00023316"/>
    </source>
</evidence>
<name>A0A0M2PV29_PROHO</name>
<dbReference type="Proteomes" id="UP000034681">
    <property type="component" value="Unassembled WGS sequence"/>
</dbReference>
<comment type="catalytic activity">
    <reaction evidence="10">
        <text>di-trans,octa-cis-undecaprenyl diphospho-N-acetyl-alpha-D-muramoyl-L-alanyl-D-glutamyl-meso-2,6-diaminopimeloyl-D-alanyl-D-alanine + UDP-N-acetyl-alpha-D-glucosamine = di-trans,octa-cis-undecaprenyl diphospho-[N-acetyl-alpha-D-glucosaminyl-(1-&gt;4)]-N-acetyl-alpha-D-muramoyl-L-alanyl-D-glutamyl-meso-2,6-diaminopimeloyl-D-alanyl-D-alanine + UDP + H(+)</text>
        <dbReference type="Rhea" id="RHEA:31227"/>
        <dbReference type="ChEBI" id="CHEBI:15378"/>
        <dbReference type="ChEBI" id="CHEBI:57705"/>
        <dbReference type="ChEBI" id="CHEBI:58223"/>
        <dbReference type="ChEBI" id="CHEBI:61387"/>
        <dbReference type="ChEBI" id="CHEBI:61388"/>
        <dbReference type="EC" id="2.4.1.227"/>
    </reaction>
</comment>
<reference evidence="13" key="1">
    <citation type="submission" date="2012-04" db="EMBL/GenBank/DDBJ databases">
        <authorList>
            <person name="Borisov I.G."/>
            <person name="Ivanikova N.V."/>
            <person name="Pinevich A.V."/>
        </authorList>
    </citation>
    <scope>NUCLEOTIDE SEQUENCE</scope>
    <source>
        <strain evidence="13">CALU 1027</strain>
    </source>
</reference>
<keyword evidence="7 10" id="KW-0472">Membrane</keyword>
<dbReference type="Pfam" id="PF04101">
    <property type="entry name" value="Glyco_tran_28_C"/>
    <property type="match status" value="1"/>
</dbReference>
<evidence type="ECO:0000256" key="10">
    <source>
        <dbReference type="HAMAP-Rule" id="MF_00033"/>
    </source>
</evidence>
<dbReference type="GO" id="GO:0008360">
    <property type="term" value="P:regulation of cell shape"/>
    <property type="evidence" value="ECO:0007669"/>
    <property type="project" value="UniProtKB-KW"/>
</dbReference>
<dbReference type="NCBIfam" id="TIGR01133">
    <property type="entry name" value="murG"/>
    <property type="match status" value="1"/>
</dbReference>
<evidence type="ECO:0000313" key="13">
    <source>
        <dbReference type="EMBL" id="KKJ00351.1"/>
    </source>
</evidence>
<dbReference type="GO" id="GO:0005886">
    <property type="term" value="C:plasma membrane"/>
    <property type="evidence" value="ECO:0007669"/>
    <property type="project" value="UniProtKB-SubCell"/>
</dbReference>
<dbReference type="GO" id="GO:0071555">
    <property type="term" value="P:cell wall organization"/>
    <property type="evidence" value="ECO:0007669"/>
    <property type="project" value="UniProtKB-KW"/>
</dbReference>
<dbReference type="Gene3D" id="3.40.50.2000">
    <property type="entry name" value="Glycogen Phosphorylase B"/>
    <property type="match status" value="2"/>
</dbReference>
<keyword evidence="1 10" id="KW-1003">Cell membrane</keyword>
<evidence type="ECO:0000256" key="4">
    <source>
        <dbReference type="ARBA" id="ARBA00022679"/>
    </source>
</evidence>
<feature type="binding site" evidence="10">
    <location>
        <position position="166"/>
    </location>
    <ligand>
        <name>UDP-N-acetyl-alpha-D-glucosamine</name>
        <dbReference type="ChEBI" id="CHEBI:57705"/>
    </ligand>
</feature>
<dbReference type="GO" id="GO:0005975">
    <property type="term" value="P:carbohydrate metabolic process"/>
    <property type="evidence" value="ECO:0007669"/>
    <property type="project" value="InterPro"/>
</dbReference>
<dbReference type="AlphaFoldDB" id="A0A0M2PV29"/>
<proteinExistence type="inferred from homology"/>
<evidence type="ECO:0000256" key="3">
    <source>
        <dbReference type="ARBA" id="ARBA00022676"/>
    </source>
</evidence>
<evidence type="ECO:0000259" key="12">
    <source>
        <dbReference type="Pfam" id="PF04101"/>
    </source>
</evidence>
<dbReference type="InterPro" id="IPR007235">
    <property type="entry name" value="Glyco_trans_28_C"/>
</dbReference>
<keyword evidence="2 10" id="KW-0132">Cell division</keyword>
<feature type="domain" description="Glycosyltransferase family 28 N-terminal" evidence="11">
    <location>
        <begin position="9"/>
        <end position="142"/>
    </location>
</feature>
<dbReference type="OrthoDB" id="9808936at2"/>
<dbReference type="PANTHER" id="PTHR21015">
    <property type="entry name" value="UDP-N-ACETYLGLUCOSAMINE--N-ACETYLMURAMYL-(PENTAPEPTIDE) PYROPHOSPHORYL-UNDECAPRENOL N-ACETYLGLUCOSAMINE TRANSFERASE 1"/>
    <property type="match status" value="1"/>
</dbReference>
<evidence type="ECO:0000256" key="2">
    <source>
        <dbReference type="ARBA" id="ARBA00022618"/>
    </source>
</evidence>
<keyword evidence="6 10" id="KW-0573">Peptidoglycan synthesis</keyword>
<feature type="binding site" evidence="10">
    <location>
        <position position="124"/>
    </location>
    <ligand>
        <name>UDP-N-acetyl-alpha-D-glucosamine</name>
        <dbReference type="ChEBI" id="CHEBI:57705"/>
    </ligand>
</feature>
<evidence type="ECO:0000256" key="5">
    <source>
        <dbReference type="ARBA" id="ARBA00022960"/>
    </source>
</evidence>
<dbReference type="Pfam" id="PF03033">
    <property type="entry name" value="Glyco_transf_28"/>
    <property type="match status" value="1"/>
</dbReference>
<comment type="caution">
    <text evidence="10">Lacks conserved residue(s) required for the propagation of feature annotation.</text>
</comment>
<keyword evidence="3 10" id="KW-0328">Glycosyltransferase</keyword>
<dbReference type="RefSeq" id="WP_044076214.1">
    <property type="nucleotide sequence ID" value="NZ_KB235933.1"/>
</dbReference>
<feature type="binding site" evidence="10">
    <location>
        <position position="288"/>
    </location>
    <ligand>
        <name>UDP-N-acetyl-alpha-D-glucosamine</name>
        <dbReference type="ChEBI" id="CHEBI:57705"/>
    </ligand>
</feature>
<comment type="caution">
    <text evidence="13">The sequence shown here is derived from an EMBL/GenBank/DDBJ whole genome shotgun (WGS) entry which is preliminary data.</text>
</comment>
<dbReference type="CDD" id="cd03785">
    <property type="entry name" value="GT28_MurG"/>
    <property type="match status" value="1"/>
</dbReference>
<accession>A0A0M2PV29</accession>
<keyword evidence="8 10" id="KW-0131">Cell cycle</keyword>
<feature type="binding site" evidence="10">
    <location>
        <begin position="15"/>
        <end position="17"/>
    </location>
    <ligand>
        <name>UDP-N-acetyl-alpha-D-glucosamine</name>
        <dbReference type="ChEBI" id="CHEBI:57705"/>
    </ligand>
</feature>
<dbReference type="PANTHER" id="PTHR21015:SF22">
    <property type="entry name" value="GLYCOSYLTRANSFERASE"/>
    <property type="match status" value="1"/>
</dbReference>